<feature type="compositionally biased region" description="Acidic residues" evidence="2">
    <location>
        <begin position="595"/>
        <end position="607"/>
    </location>
</feature>
<feature type="region of interest" description="Disordered" evidence="2">
    <location>
        <begin position="113"/>
        <end position="135"/>
    </location>
</feature>
<keyword evidence="1" id="KW-0539">Nucleus</keyword>
<evidence type="ECO:0000256" key="2">
    <source>
        <dbReference type="SAM" id="MobiDB-lite"/>
    </source>
</evidence>
<dbReference type="OrthoDB" id="418242at2759"/>
<protein>
    <recommendedName>
        <fullName evidence="1">Sister chromatid cohesion protein</fullName>
    </recommendedName>
</protein>
<feature type="domain" description="Sister chromatid cohesion C-terminal" evidence="3">
    <location>
        <begin position="1417"/>
        <end position="1600"/>
    </location>
</feature>
<dbReference type="EMBL" id="ML976993">
    <property type="protein sequence ID" value="KAF1955793.1"/>
    <property type="molecule type" value="Genomic_DNA"/>
</dbReference>
<dbReference type="GO" id="GO:0003682">
    <property type="term" value="F:chromatin binding"/>
    <property type="evidence" value="ECO:0007669"/>
    <property type="project" value="TreeGrafter"/>
</dbReference>
<keyword evidence="1" id="KW-0131">Cell cycle</keyword>
<dbReference type="InterPro" id="IPR011989">
    <property type="entry name" value="ARM-like"/>
</dbReference>
<dbReference type="GO" id="GO:0010468">
    <property type="term" value="P:regulation of gene expression"/>
    <property type="evidence" value="ECO:0007669"/>
    <property type="project" value="InterPro"/>
</dbReference>
<dbReference type="GO" id="GO:1990414">
    <property type="term" value="P:replication-born double-strand break repair via sister chromatid exchange"/>
    <property type="evidence" value="ECO:0007669"/>
    <property type="project" value="TreeGrafter"/>
</dbReference>
<feature type="region of interest" description="Disordered" evidence="2">
    <location>
        <begin position="1749"/>
        <end position="1819"/>
    </location>
</feature>
<evidence type="ECO:0000313" key="5">
    <source>
        <dbReference type="Proteomes" id="UP000800035"/>
    </source>
</evidence>
<dbReference type="SUPFAM" id="SSF48371">
    <property type="entry name" value="ARM repeat"/>
    <property type="match status" value="1"/>
</dbReference>
<evidence type="ECO:0000256" key="1">
    <source>
        <dbReference type="RuleBase" id="RU364107"/>
    </source>
</evidence>
<reference evidence="4" key="1">
    <citation type="journal article" date="2020" name="Stud. Mycol.">
        <title>101 Dothideomycetes genomes: a test case for predicting lifestyles and emergence of pathogens.</title>
        <authorList>
            <person name="Haridas S."/>
            <person name="Albert R."/>
            <person name="Binder M."/>
            <person name="Bloem J."/>
            <person name="Labutti K."/>
            <person name="Salamov A."/>
            <person name="Andreopoulos B."/>
            <person name="Baker S."/>
            <person name="Barry K."/>
            <person name="Bills G."/>
            <person name="Bluhm B."/>
            <person name="Cannon C."/>
            <person name="Castanera R."/>
            <person name="Culley D."/>
            <person name="Daum C."/>
            <person name="Ezra D."/>
            <person name="Gonzalez J."/>
            <person name="Henrissat B."/>
            <person name="Kuo A."/>
            <person name="Liang C."/>
            <person name="Lipzen A."/>
            <person name="Lutzoni F."/>
            <person name="Magnuson J."/>
            <person name="Mondo S."/>
            <person name="Nolan M."/>
            <person name="Ohm R."/>
            <person name="Pangilinan J."/>
            <person name="Park H.-J."/>
            <person name="Ramirez L."/>
            <person name="Alfaro M."/>
            <person name="Sun H."/>
            <person name="Tritt A."/>
            <person name="Yoshinaga Y."/>
            <person name="Zwiers L.-H."/>
            <person name="Turgeon B."/>
            <person name="Goodwin S."/>
            <person name="Spatafora J."/>
            <person name="Crous P."/>
            <person name="Grigoriev I."/>
        </authorList>
    </citation>
    <scope>NUCLEOTIDE SEQUENCE</scope>
    <source>
        <strain evidence="4">CBS 675.92</strain>
    </source>
</reference>
<dbReference type="CDD" id="cd23958">
    <property type="entry name" value="SCC2"/>
    <property type="match status" value="1"/>
</dbReference>
<name>A0A6A5TS75_9PLEO</name>
<accession>A0A6A5TS75</accession>
<feature type="region of interest" description="Disordered" evidence="2">
    <location>
        <begin position="156"/>
        <end position="258"/>
    </location>
</feature>
<dbReference type="InterPro" id="IPR033031">
    <property type="entry name" value="Scc2/Nipped-B"/>
</dbReference>
<gene>
    <name evidence="4" type="ORF">CC80DRAFT_492754</name>
</gene>
<proteinExistence type="inferred from homology"/>
<dbReference type="GO" id="GO:0071169">
    <property type="term" value="P:establishment of protein localization to chromatin"/>
    <property type="evidence" value="ECO:0007669"/>
    <property type="project" value="TreeGrafter"/>
</dbReference>
<dbReference type="GO" id="GO:0090694">
    <property type="term" value="C:Scc2-Scc4 cohesin loading complex"/>
    <property type="evidence" value="ECO:0007669"/>
    <property type="project" value="TreeGrafter"/>
</dbReference>
<feature type="compositionally biased region" description="Basic residues" evidence="2">
    <location>
        <begin position="1793"/>
        <end position="1809"/>
    </location>
</feature>
<dbReference type="Proteomes" id="UP000800035">
    <property type="component" value="Unassembled WGS sequence"/>
</dbReference>
<dbReference type="InterPro" id="IPR016024">
    <property type="entry name" value="ARM-type_fold"/>
</dbReference>
<dbReference type="GO" id="GO:0061775">
    <property type="term" value="F:cohesin loader activity"/>
    <property type="evidence" value="ECO:0007669"/>
    <property type="project" value="InterPro"/>
</dbReference>
<feature type="compositionally biased region" description="Polar residues" evidence="2">
    <location>
        <begin position="123"/>
        <end position="135"/>
    </location>
</feature>
<comment type="similarity">
    <text evidence="1">Belongs to the SCC2/Nipped-B family.</text>
</comment>
<dbReference type="GO" id="GO:0140588">
    <property type="term" value="P:chromatin looping"/>
    <property type="evidence" value="ECO:0007669"/>
    <property type="project" value="InterPro"/>
</dbReference>
<feature type="compositionally biased region" description="Low complexity" evidence="2">
    <location>
        <begin position="203"/>
        <end position="223"/>
    </location>
</feature>
<dbReference type="InterPro" id="IPR024986">
    <property type="entry name" value="Nipped-B_C"/>
</dbReference>
<sequence>MAGYDPNNWHNANGGGLPFRPPTVDEALPYSPFTSVVPFSPDIIPYPITEPPTPPTTLSPEQRNAAKRAVGILNEEIKGPTSTAQHLEDTFRELRSLLGNPQEMTQFRFKPVSQLATPPPESPTDQTNGATPTKTSALSPFARMLLKQTNVDYLPAGAPSVQRPKVTGNLSEHASPQVSSREPPQPVFSTPNRAPHAQNGVHQHPPSTPASSTSSQQPRSGPTVVINPLGPSARREEYRRYDQITDTKGSAQQKRVDRQEQESMLATLRPQERELAEQKIEQLHRFTKKLQQEKEDADESENFKKVSCLDADITVMRTDTLDRLYDRTMVVEATSCFSSVSVDAILRIHALCEPSIAAFDQSSPFSQSDLESWPNDLHMALSALKAARLALTAMLEGCDDRRVTPEDMIITIIEALKRVLLSCVFPVLESRRTGEKAELFNFVSGLKDKMRSTILQCTSVLKLLAPLVGKVTLTHNAINPIEYLALALLVQQNSDSDKDSVFGIQKFESLRQAAIEVLTQVFAAHSDHQHSITSEILNNLEKLPDKGANARQFKSVRDPPIMSVSALFLRFVQVAATNQHNPHKKAAAPIQEHESADEDGSDYDSDEPAARKKRPKPIGDNSARSIALRMTESAMGIAARIASVLSERAMNVSKSGDKPFRNLLDMFVEDFCNVLGSPEWPAAAVLLQQLLRCMIRILKTDKNNKDMALTIMGSMGCGIIDFKLRVKRLKRELDISQSDLSSKLDRLAEDALDNDIHKKDLLGFKGPYRMVIESLPDYLRVEANQSDPHLRSVQGCYMSFWLNAVAQALEPTDNGNAQPDEAMAGLQSRLETMFMDPATLSREYKFQTVSEMQCRLAAGVITLQDAFCQFFKTLINTMIGYTRENAATLKSRAIKNIESFLDKDAQTIPQDLVMGVIGLLRDNSPLVRADAVSLVSKCLEGNPDLEKHCIGGILHLTTDPSNGPKKKAINLLKKMYQSSSSSDHKLSIVASLLLPSQDHEKAIADMSRQALEDIWLKSLAADAKADENKLKFRRIERASLLVQTVRLIQGQAIHVEAFEKFFAAALARQSLNVAANTHICEDLVADMVEGVISPDSMAAGCSQEHVLQALSIFARIRPGLFSADQLQLLKIYVKDPATTDDLNILRPTVTIFRFVLPQLPNLQADFAFAVWRLLSLVISRLAGLAGRGNPAGKCTLQDVVHCMWMISPLINPSTKAGISRMIHLVTSTLCPLPLFNSATEEEIAKTKSKNLSYIILVGTFGKICNFDKEDADAFRASIAAKAKAFIDKGKIDDRCLQSLLKPGRTAPSLIMLETVRPFTKGSWDLNIREHALCSVAEICQGSPDLFGREEVGETFKQTFENDVESLKRITLTHFHDFFVGAERQSDGDQLSQDVTESQPRLGTSFVAGEDQVMTNFLARKFFPNIVHVALTANEELALIATNIIASVSRQGLEHPKICGAPLIALGTSPNAQIAQTASIQHKKIHDAHESMFEKEYMAAIRTALKYQQDVYKDPHGMIASTYKPKMLQIFSVLKGGNRKTLKKFLDNICKEINFDLRNLEGPEVGNEAVLYARFVLENLALFDVPKLEDVAIIINALENIVMKLTGPSVGVAIETEMPKADTPKPLPEEQAGSTNDGLPAPSPAVQMPQESLGEERLLQLTQACMILQMMWETRGFIRRAYNLHNTTGRIQHKDYQKPALRNNLISGKDLWERLDLITNSIDSQEAMVKRCHDFLGLLEVDDDVQFGNEEGEEEEGAERYTTPDEAAEGVSAVPTSGRGRKRKSSSSLANTPKKARGRPSGSKGKKQRNSKTPDLEGRD</sequence>
<dbReference type="PANTHER" id="PTHR21704:SF18">
    <property type="entry name" value="NIPPED-B-LIKE PROTEIN"/>
    <property type="match status" value="1"/>
</dbReference>
<comment type="subcellular location">
    <subcellularLocation>
        <location evidence="1">Nucleus</location>
    </subcellularLocation>
</comment>
<dbReference type="Gene3D" id="1.25.10.10">
    <property type="entry name" value="Leucine-rich Repeat Variant"/>
    <property type="match status" value="1"/>
</dbReference>
<evidence type="ECO:0000259" key="3">
    <source>
        <dbReference type="Pfam" id="PF12830"/>
    </source>
</evidence>
<dbReference type="GO" id="GO:0034087">
    <property type="term" value="P:establishment of mitotic sister chromatid cohesion"/>
    <property type="evidence" value="ECO:0007669"/>
    <property type="project" value="TreeGrafter"/>
</dbReference>
<feature type="compositionally biased region" description="Polar residues" evidence="2">
    <location>
        <begin position="168"/>
        <end position="192"/>
    </location>
</feature>
<feature type="region of interest" description="Disordered" evidence="2">
    <location>
        <begin position="1618"/>
        <end position="1649"/>
    </location>
</feature>
<dbReference type="Pfam" id="PF12830">
    <property type="entry name" value="Nipped-B_C"/>
    <property type="match status" value="1"/>
</dbReference>
<keyword evidence="5" id="KW-1185">Reference proteome</keyword>
<feature type="region of interest" description="Disordered" evidence="2">
    <location>
        <begin position="580"/>
        <end position="623"/>
    </location>
</feature>
<dbReference type="PANTHER" id="PTHR21704">
    <property type="entry name" value="NIPPED-B-LIKE PROTEIN DELANGIN SCC2-RELATED"/>
    <property type="match status" value="1"/>
</dbReference>
<feature type="compositionally biased region" description="Basic and acidic residues" evidence="2">
    <location>
        <begin position="233"/>
        <end position="245"/>
    </location>
</feature>
<keyword evidence="1" id="KW-0677">Repeat</keyword>
<organism evidence="4 5">
    <name type="scientific">Byssothecium circinans</name>
    <dbReference type="NCBI Taxonomy" id="147558"/>
    <lineage>
        <taxon>Eukaryota</taxon>
        <taxon>Fungi</taxon>
        <taxon>Dikarya</taxon>
        <taxon>Ascomycota</taxon>
        <taxon>Pezizomycotina</taxon>
        <taxon>Dothideomycetes</taxon>
        <taxon>Pleosporomycetidae</taxon>
        <taxon>Pleosporales</taxon>
        <taxon>Massarineae</taxon>
        <taxon>Massarinaceae</taxon>
        <taxon>Byssothecium</taxon>
    </lineage>
</organism>
<evidence type="ECO:0000313" key="4">
    <source>
        <dbReference type="EMBL" id="KAF1955793.1"/>
    </source>
</evidence>